<gene>
    <name evidence="1" type="ORF">QBC38DRAFT_149197</name>
</gene>
<dbReference type="EMBL" id="MU865588">
    <property type="protein sequence ID" value="KAK4221084.1"/>
    <property type="molecule type" value="Genomic_DNA"/>
</dbReference>
<evidence type="ECO:0000313" key="2">
    <source>
        <dbReference type="Proteomes" id="UP001301958"/>
    </source>
</evidence>
<comment type="caution">
    <text evidence="1">The sequence shown here is derived from an EMBL/GenBank/DDBJ whole genome shotgun (WGS) entry which is preliminary data.</text>
</comment>
<dbReference type="AlphaFoldDB" id="A0AAN6YL36"/>
<name>A0AAN6YL36_9PEZI</name>
<dbReference type="Proteomes" id="UP001301958">
    <property type="component" value="Unassembled WGS sequence"/>
</dbReference>
<evidence type="ECO:0000313" key="1">
    <source>
        <dbReference type="EMBL" id="KAK4221084.1"/>
    </source>
</evidence>
<reference evidence="1" key="1">
    <citation type="journal article" date="2023" name="Mol. Phylogenet. Evol.">
        <title>Genome-scale phylogeny and comparative genomics of the fungal order Sordariales.</title>
        <authorList>
            <person name="Hensen N."/>
            <person name="Bonometti L."/>
            <person name="Westerberg I."/>
            <person name="Brannstrom I.O."/>
            <person name="Guillou S."/>
            <person name="Cros-Aarteil S."/>
            <person name="Calhoun S."/>
            <person name="Haridas S."/>
            <person name="Kuo A."/>
            <person name="Mondo S."/>
            <person name="Pangilinan J."/>
            <person name="Riley R."/>
            <person name="LaButti K."/>
            <person name="Andreopoulos B."/>
            <person name="Lipzen A."/>
            <person name="Chen C."/>
            <person name="Yan M."/>
            <person name="Daum C."/>
            <person name="Ng V."/>
            <person name="Clum A."/>
            <person name="Steindorff A."/>
            <person name="Ohm R.A."/>
            <person name="Martin F."/>
            <person name="Silar P."/>
            <person name="Natvig D.O."/>
            <person name="Lalanne C."/>
            <person name="Gautier V."/>
            <person name="Ament-Velasquez S.L."/>
            <person name="Kruys A."/>
            <person name="Hutchinson M.I."/>
            <person name="Powell A.J."/>
            <person name="Barry K."/>
            <person name="Miller A.N."/>
            <person name="Grigoriev I.V."/>
            <person name="Debuchy R."/>
            <person name="Gladieux P."/>
            <person name="Hiltunen Thoren M."/>
            <person name="Johannesson H."/>
        </authorList>
    </citation>
    <scope>NUCLEOTIDE SEQUENCE</scope>
    <source>
        <strain evidence="1">CBS 990.96</strain>
    </source>
</reference>
<proteinExistence type="predicted"/>
<protein>
    <submittedName>
        <fullName evidence="1">Uncharacterized protein</fullName>
    </submittedName>
</protein>
<accession>A0AAN6YL36</accession>
<reference evidence="1" key="2">
    <citation type="submission" date="2023-05" db="EMBL/GenBank/DDBJ databases">
        <authorList>
            <consortium name="Lawrence Berkeley National Laboratory"/>
            <person name="Steindorff A."/>
            <person name="Hensen N."/>
            <person name="Bonometti L."/>
            <person name="Westerberg I."/>
            <person name="Brannstrom I.O."/>
            <person name="Guillou S."/>
            <person name="Cros-Aarteil S."/>
            <person name="Calhoun S."/>
            <person name="Haridas S."/>
            <person name="Kuo A."/>
            <person name="Mondo S."/>
            <person name="Pangilinan J."/>
            <person name="Riley R."/>
            <person name="Labutti K."/>
            <person name="Andreopoulos B."/>
            <person name="Lipzen A."/>
            <person name="Chen C."/>
            <person name="Yanf M."/>
            <person name="Daum C."/>
            <person name="Ng V."/>
            <person name="Clum A."/>
            <person name="Ohm R."/>
            <person name="Martin F."/>
            <person name="Silar P."/>
            <person name="Natvig D."/>
            <person name="Lalanne C."/>
            <person name="Gautier V."/>
            <person name="Ament-Velasquez S.L."/>
            <person name="Kruys A."/>
            <person name="Hutchinson M.I."/>
            <person name="Powell A.J."/>
            <person name="Barry K."/>
            <person name="Miller A.N."/>
            <person name="Grigoriev I.V."/>
            <person name="Debuchy R."/>
            <person name="Gladieux P."/>
            <person name="Thoren M.H."/>
            <person name="Johannesson H."/>
        </authorList>
    </citation>
    <scope>NUCLEOTIDE SEQUENCE</scope>
    <source>
        <strain evidence="1">CBS 990.96</strain>
    </source>
</reference>
<organism evidence="1 2">
    <name type="scientific">Podospora fimiseda</name>
    <dbReference type="NCBI Taxonomy" id="252190"/>
    <lineage>
        <taxon>Eukaryota</taxon>
        <taxon>Fungi</taxon>
        <taxon>Dikarya</taxon>
        <taxon>Ascomycota</taxon>
        <taxon>Pezizomycotina</taxon>
        <taxon>Sordariomycetes</taxon>
        <taxon>Sordariomycetidae</taxon>
        <taxon>Sordariales</taxon>
        <taxon>Podosporaceae</taxon>
        <taxon>Podospora</taxon>
    </lineage>
</organism>
<sequence length="652" mass="74483">MSCPGSLPVVIIVGLAKRSVKMAEPLRDADVGDSDNKFDQIYRELKFERRETLSLANRLEIKVLGCRHGCKREHSKYHEFQRLEPFELDLQYLMADLTSRFRTLDRILNNVNPHGYSRRIMGMRMKALCRWLLLEQEFDHLKRTLTSITDLRKRLDTLLTHIRPCDDFSDSAQVDVLDTGIPSLGSSFKDSLAISHMAHQLPEQIFDLPIPLSHAHRIGLDAFRSIQKASRLDLAVAQDLGTMFRLEAKRIARLDSKLTLWGAGAFHDDSSLFHSELDLDKLLPTPAGQRHSTLWTFIMRNLINILISELSILDIMVANLPHTSPYYTGLLKNRSEILLILANEEFTEMLTQRYEEMFPSWDDAASGSDGLSDDSEFCMSETSQIELLIEDIEVSIETLYTILPSISSCRQSHALDLEAFQQQQQQQQPHQAHPTTYKYIINSFPDSSTWVQTPSRTSSIYSQTLPSPQFSNADTHTPSTTISTSINVQDLKQTILENLGITKKLASIFLEEEMFYRQKKKPIREFATDFQEEAKKLELCYRSLDNGSYDCSHVSGDESMRMVAKTSQIQTVQEQNKLCRTLLDFMLNLSEPAPLRKTMVPERKGEEEYNDVEVQIDILSQKIEMLLKEFRMAGPRGLFGGGRGKWQEVSGS</sequence>
<keyword evidence="2" id="KW-1185">Reference proteome</keyword>